<dbReference type="PANTHER" id="PTHR21310:SF42">
    <property type="entry name" value="BIFUNCTIONAL AAC_APH"/>
    <property type="match status" value="1"/>
</dbReference>
<gene>
    <name evidence="2" type="ORF">SAMN05444365_11323</name>
</gene>
<dbReference type="InterPro" id="IPR051678">
    <property type="entry name" value="AGP_Transferase"/>
</dbReference>
<dbReference type="InterPro" id="IPR011009">
    <property type="entry name" value="Kinase-like_dom_sf"/>
</dbReference>
<evidence type="ECO:0000313" key="2">
    <source>
        <dbReference type="EMBL" id="SDZ39835.1"/>
    </source>
</evidence>
<dbReference type="GO" id="GO:0016301">
    <property type="term" value="F:kinase activity"/>
    <property type="evidence" value="ECO:0007669"/>
    <property type="project" value="UniProtKB-KW"/>
</dbReference>
<accession>A0A1H3SQI1</accession>
<dbReference type="Gene3D" id="3.90.1200.10">
    <property type="match status" value="1"/>
</dbReference>
<dbReference type="SUPFAM" id="SSF56112">
    <property type="entry name" value="Protein kinase-like (PK-like)"/>
    <property type="match status" value="1"/>
</dbReference>
<dbReference type="Proteomes" id="UP000242415">
    <property type="component" value="Unassembled WGS sequence"/>
</dbReference>
<dbReference type="InterPro" id="IPR002575">
    <property type="entry name" value="Aminoglycoside_PTrfase"/>
</dbReference>
<dbReference type="OrthoDB" id="9797603at2"/>
<dbReference type="EMBL" id="FNPH01000013">
    <property type="protein sequence ID" value="SDZ39835.1"/>
    <property type="molecule type" value="Genomic_DNA"/>
</dbReference>
<proteinExistence type="predicted"/>
<name>A0A1H3SQI1_9ACTN</name>
<organism evidence="2 3">
    <name type="scientific">Micromonospora pattaloongensis</name>
    <dbReference type="NCBI Taxonomy" id="405436"/>
    <lineage>
        <taxon>Bacteria</taxon>
        <taxon>Bacillati</taxon>
        <taxon>Actinomycetota</taxon>
        <taxon>Actinomycetes</taxon>
        <taxon>Micromonosporales</taxon>
        <taxon>Micromonosporaceae</taxon>
        <taxon>Micromonospora</taxon>
    </lineage>
</organism>
<evidence type="ECO:0000259" key="1">
    <source>
        <dbReference type="Pfam" id="PF01636"/>
    </source>
</evidence>
<protein>
    <submittedName>
        <fullName evidence="2">Predicted kinase, aminoglycoside phosphotransferase (APT) family</fullName>
    </submittedName>
</protein>
<sequence>MMHDNEYVVDARLVRRLVARQFPQWADLPLRAVESTGTNNAIYRLGDDMVVRLPRIAAAVEQVRFEYEWLPRLAAVVPAAIPEPIALGTPDEAYPCPWAINRWVEGVHPTENDGGDQRFAQSLGEFIAVLRDFDATGARQGYRTGPLHTRDTYVREWVAKAEGLIDAKAVLAVWQDALDLPQWSGPPRWTHGDLLPGNVLVQDGRLTAVIDFGAAGVGDPACDALPAWTLLTAETRPTFRAAAGFDDATWARGRAWALTFVGGITYYRRTNPAMADLGRRAIAEVLQDLASEVG</sequence>
<keyword evidence="3" id="KW-1185">Reference proteome</keyword>
<keyword evidence="2" id="KW-0418">Kinase</keyword>
<dbReference type="PANTHER" id="PTHR21310">
    <property type="entry name" value="AMINOGLYCOSIDE PHOSPHOTRANSFERASE-RELATED-RELATED"/>
    <property type="match status" value="1"/>
</dbReference>
<dbReference type="STRING" id="405436.SAMN05444365_11323"/>
<dbReference type="Gene3D" id="3.30.200.20">
    <property type="entry name" value="Phosphorylase Kinase, domain 1"/>
    <property type="match status" value="1"/>
</dbReference>
<dbReference type="RefSeq" id="WP_091561807.1">
    <property type="nucleotide sequence ID" value="NZ_FNPH01000013.1"/>
</dbReference>
<dbReference type="CDD" id="cd05155">
    <property type="entry name" value="APH_ChoK_like_1"/>
    <property type="match status" value="1"/>
</dbReference>
<keyword evidence="2" id="KW-0808">Transferase</keyword>
<dbReference type="AlphaFoldDB" id="A0A1H3SQI1"/>
<dbReference type="Pfam" id="PF01636">
    <property type="entry name" value="APH"/>
    <property type="match status" value="1"/>
</dbReference>
<feature type="domain" description="Aminoglycoside phosphotransferase" evidence="1">
    <location>
        <begin position="37"/>
        <end position="256"/>
    </location>
</feature>
<evidence type="ECO:0000313" key="3">
    <source>
        <dbReference type="Proteomes" id="UP000242415"/>
    </source>
</evidence>
<reference evidence="3" key="1">
    <citation type="submission" date="2016-10" db="EMBL/GenBank/DDBJ databases">
        <authorList>
            <person name="Varghese N."/>
            <person name="Submissions S."/>
        </authorList>
    </citation>
    <scope>NUCLEOTIDE SEQUENCE [LARGE SCALE GENOMIC DNA]</scope>
    <source>
        <strain evidence="3">DSM 45245</strain>
    </source>
</reference>